<comment type="caution">
    <text evidence="2">The sequence shown here is derived from an EMBL/GenBank/DDBJ whole genome shotgun (WGS) entry which is preliminary data.</text>
</comment>
<dbReference type="InterPro" id="IPR003776">
    <property type="entry name" value="YcaO-like_dom"/>
</dbReference>
<keyword evidence="3" id="KW-1185">Reference proteome</keyword>
<protein>
    <submittedName>
        <fullName evidence="2">YcaO-related McrA-glycine thioamidation protein</fullName>
    </submittedName>
</protein>
<dbReference type="PANTHER" id="PTHR37809">
    <property type="entry name" value="RIBOSOMAL PROTEIN S12 METHYLTHIOTRANSFERASE ACCESSORY FACTOR YCAO"/>
    <property type="match status" value="1"/>
</dbReference>
<name>A0ABD4TQA4_9EURY</name>
<dbReference type="AlphaFoldDB" id="A0ABD4TQA4"/>
<sequence length="405" mass="44535">MQLKSCPKGYMIETHRAVSPESTLERIETLLPQAGITRVADITGLDRLGIPVFSCIRPTAEGGAISVYNGKGATPVAARVSAIMEGIERCSAEMRSDPEMIARYCEISGESPAINPVDLILPAGMDPDAQVPWVFGYDIINQEEVLLPAHAVYHPLSHAYNPLHRTNTNGIASGNTLEEAIIHGLLEVIERDAWSLVEATRYTGNRIIKVSDPISSDIIDRFAREGINLILRDITSDIGIPTCAAVADDTVLCDPALLVTGMGTHTTPEIAVLRALTEVAQSRLTQIHGAREDTVVAEMRRQIGYERTKRMNGYWFRENGDVLFERLPSHSSDDLLDDIRHVCSRLASCGFDRVIVSDLTHPEIGLPVVRVVVPGLEVYAMDQERMGDRCKNARRSRLPRAKPLA</sequence>
<dbReference type="NCBIfam" id="TIGR00702">
    <property type="entry name" value="YcaO-type kinase domain"/>
    <property type="match status" value="1"/>
</dbReference>
<evidence type="ECO:0000259" key="1">
    <source>
        <dbReference type="PROSITE" id="PS51664"/>
    </source>
</evidence>
<gene>
    <name evidence="2" type="ORF">FTO68_10930</name>
</gene>
<dbReference type="Pfam" id="PF02624">
    <property type="entry name" value="YcaO"/>
    <property type="match status" value="1"/>
</dbReference>
<feature type="domain" description="YcaO" evidence="1">
    <location>
        <begin position="70"/>
        <end position="405"/>
    </location>
</feature>
<dbReference type="InterPro" id="IPR017667">
    <property type="entry name" value="Methan_mark_1"/>
</dbReference>
<evidence type="ECO:0000313" key="3">
    <source>
        <dbReference type="Proteomes" id="UP001524383"/>
    </source>
</evidence>
<proteinExistence type="predicted"/>
<dbReference type="PROSITE" id="PS51664">
    <property type="entry name" value="YCAO"/>
    <property type="match status" value="1"/>
</dbReference>
<dbReference type="RefSeq" id="WP_255333458.1">
    <property type="nucleotide sequence ID" value="NZ_VOTZ01000033.1"/>
</dbReference>
<reference evidence="2 3" key="1">
    <citation type="submission" date="2019-08" db="EMBL/GenBank/DDBJ databases">
        <authorList>
            <person name="Chen S.-C."/>
            <person name="Lai M.-C."/>
            <person name="You Y.-T."/>
        </authorList>
    </citation>
    <scope>NUCLEOTIDE SEQUENCE [LARGE SCALE GENOMIC DNA]</scope>
    <source>
        <strain evidence="2 3">P2F9704a</strain>
    </source>
</reference>
<dbReference type="Gene3D" id="3.30.1330.230">
    <property type="match status" value="2"/>
</dbReference>
<dbReference type="Proteomes" id="UP001524383">
    <property type="component" value="Unassembled WGS sequence"/>
</dbReference>
<organism evidence="2 3">
    <name type="scientific">Methanocalculus taiwanensis</name>
    <dbReference type="NCBI Taxonomy" id="106207"/>
    <lineage>
        <taxon>Archaea</taxon>
        <taxon>Methanobacteriati</taxon>
        <taxon>Methanobacteriota</taxon>
        <taxon>Stenosarchaea group</taxon>
        <taxon>Methanomicrobia</taxon>
        <taxon>Methanomicrobiales</taxon>
        <taxon>Methanocalculaceae</taxon>
        <taxon>Methanocalculus</taxon>
    </lineage>
</organism>
<dbReference type="NCBIfam" id="TIGR03266">
    <property type="entry name" value="methan_mark_1"/>
    <property type="match status" value="1"/>
</dbReference>
<dbReference type="PANTHER" id="PTHR37809:SF1">
    <property type="entry name" value="RIBOSOMAL PROTEIN S12 METHYLTHIOTRANSFERASE ACCESSORY FACTOR YCAO"/>
    <property type="match status" value="1"/>
</dbReference>
<accession>A0ABD4TQA4</accession>
<evidence type="ECO:0000313" key="2">
    <source>
        <dbReference type="EMBL" id="MCQ1539490.1"/>
    </source>
</evidence>
<dbReference type="EMBL" id="VOTZ01000033">
    <property type="protein sequence ID" value="MCQ1539490.1"/>
    <property type="molecule type" value="Genomic_DNA"/>
</dbReference>